<keyword evidence="4" id="KW-1185">Reference proteome</keyword>
<evidence type="ECO:0000313" key="4">
    <source>
        <dbReference type="Proteomes" id="UP000320762"/>
    </source>
</evidence>
<feature type="region of interest" description="Disordered" evidence="1">
    <location>
        <begin position="701"/>
        <end position="760"/>
    </location>
</feature>
<accession>A0A550C0T0</accession>
<feature type="region of interest" description="Disordered" evidence="1">
    <location>
        <begin position="576"/>
        <end position="596"/>
    </location>
</feature>
<dbReference type="OrthoDB" id="2752889at2759"/>
<dbReference type="AlphaFoldDB" id="A0A550C0T0"/>
<organism evidence="3 4">
    <name type="scientific">Schizophyllum amplum</name>
    <dbReference type="NCBI Taxonomy" id="97359"/>
    <lineage>
        <taxon>Eukaryota</taxon>
        <taxon>Fungi</taxon>
        <taxon>Dikarya</taxon>
        <taxon>Basidiomycota</taxon>
        <taxon>Agaricomycotina</taxon>
        <taxon>Agaricomycetes</taxon>
        <taxon>Agaricomycetidae</taxon>
        <taxon>Agaricales</taxon>
        <taxon>Schizophyllaceae</taxon>
        <taxon>Schizophyllum</taxon>
    </lineage>
</organism>
<dbReference type="Proteomes" id="UP000320762">
    <property type="component" value="Unassembled WGS sequence"/>
</dbReference>
<feature type="compositionally biased region" description="Basic and acidic residues" evidence="1">
    <location>
        <begin position="78"/>
        <end position="92"/>
    </location>
</feature>
<gene>
    <name evidence="3" type="ORF">BD626DRAFT_573624</name>
</gene>
<keyword evidence="2" id="KW-0472">Membrane</keyword>
<keyword evidence="2" id="KW-1133">Transmembrane helix</keyword>
<feature type="transmembrane region" description="Helical" evidence="2">
    <location>
        <begin position="645"/>
        <end position="666"/>
    </location>
</feature>
<feature type="region of interest" description="Disordered" evidence="1">
    <location>
        <begin position="63"/>
        <end position="93"/>
    </location>
</feature>
<comment type="caution">
    <text evidence="3">The sequence shown here is derived from an EMBL/GenBank/DDBJ whole genome shotgun (WGS) entry which is preliminary data.</text>
</comment>
<feature type="compositionally biased region" description="Gly residues" evidence="1">
    <location>
        <begin position="708"/>
        <end position="726"/>
    </location>
</feature>
<reference evidence="3 4" key="1">
    <citation type="journal article" date="2019" name="New Phytol.">
        <title>Comparative genomics reveals unique wood-decay strategies and fruiting body development in the Schizophyllaceae.</title>
        <authorList>
            <person name="Almasi E."/>
            <person name="Sahu N."/>
            <person name="Krizsan K."/>
            <person name="Balint B."/>
            <person name="Kovacs G.M."/>
            <person name="Kiss B."/>
            <person name="Cseklye J."/>
            <person name="Drula E."/>
            <person name="Henrissat B."/>
            <person name="Nagy I."/>
            <person name="Chovatia M."/>
            <person name="Adam C."/>
            <person name="LaButti K."/>
            <person name="Lipzen A."/>
            <person name="Riley R."/>
            <person name="Grigoriev I.V."/>
            <person name="Nagy L.G."/>
        </authorList>
    </citation>
    <scope>NUCLEOTIDE SEQUENCE [LARGE SCALE GENOMIC DNA]</scope>
    <source>
        <strain evidence="3 4">NL-1724</strain>
    </source>
</reference>
<evidence type="ECO:0000256" key="1">
    <source>
        <dbReference type="SAM" id="MobiDB-lite"/>
    </source>
</evidence>
<keyword evidence="2" id="KW-0812">Transmembrane</keyword>
<name>A0A550C0T0_9AGAR</name>
<feature type="transmembrane region" description="Helical" evidence="2">
    <location>
        <begin position="449"/>
        <end position="473"/>
    </location>
</feature>
<protein>
    <submittedName>
        <fullName evidence="3">Uncharacterized protein</fullName>
    </submittedName>
</protein>
<sequence length="794" mass="81778">MASTTAHDAVPALTAIGPDQRTDSEQTVDSPFASGLNTPADVNGQENPFDYAHKKLFAEDNARYGGLNNTGEQDDDEAAAKKAQRETHEKTGGRVQLLDDGVHATPRAPMPSLNEAALRALHMERAESNLTGSPDMNSPLLAEERPTIYSMPNASISPALPAEAMQATDPTQAAANTAATTDMSVISSTTAVYAGDDEIDNDAFADPFSDVHEYVEEGDSILDGADTNVDNILADSILGAAGANLGAASANYDNILADSILGDFTTQKSVDSTVDDTDDPFIASVNAGAAFSLPAVDSLPAADSRATLPDMDSLDFISSLGVVAPASSLADMTAVAESESAFIHAGRVGDGEKASIVEGTANVPHPVVAENVLDADRSFDADRSLDINVSPNANVSFDADHSFNYDDYDYAMDYDATPLPASADWVALSALSTGDIQTFMHHLPALARYIALGMLKALIFLPWCVAVGGVIVLRPEWLEVVAFGAPEGGDRADVAVKEDVGGDRTAEDDDALAARALDDADAPDNMGALANAGALASTAALADAGAVDAVFSEAVEGEGAADEEGEASFWSCESVAGSRMPSEGPSVPPTGSTSMHSAGLDAPLPFGLETLTNLALPINVALRTQLGLRTHLGLYPYVPRGIHRLAHWAQFAVPHVAIFAAFLAWVVYMDALVGAVVLGGAGAGAVIGGVGVGGVHGQFANGRRSGSAGRGEGAARGEGAGRGGAANVGDDDSNVQEDNATDDEQASLPAGLDDGKPRVGMDDRETVRVVMGAYLTGGSLPALKRVADGGFVWA</sequence>
<feature type="compositionally biased region" description="Acidic residues" evidence="1">
    <location>
        <begin position="729"/>
        <end position="745"/>
    </location>
</feature>
<proteinExistence type="predicted"/>
<feature type="region of interest" description="Disordered" evidence="1">
    <location>
        <begin position="1"/>
        <end position="48"/>
    </location>
</feature>
<feature type="transmembrane region" description="Helical" evidence="2">
    <location>
        <begin position="672"/>
        <end position="695"/>
    </location>
</feature>
<dbReference type="EMBL" id="VDMD01000036">
    <property type="protein sequence ID" value="TRM58411.1"/>
    <property type="molecule type" value="Genomic_DNA"/>
</dbReference>
<evidence type="ECO:0000256" key="2">
    <source>
        <dbReference type="SAM" id="Phobius"/>
    </source>
</evidence>
<evidence type="ECO:0000313" key="3">
    <source>
        <dbReference type="EMBL" id="TRM58411.1"/>
    </source>
</evidence>